<gene>
    <name evidence="16" type="ORF">GHT09_010037</name>
    <name evidence="17" type="ORF">MONAX_5E039562</name>
    <name evidence="18" type="ORF">MONAX_5E042009</name>
</gene>
<evidence type="ECO:0000256" key="10">
    <source>
        <dbReference type="ARBA" id="ARBA00030749"/>
    </source>
</evidence>
<evidence type="ECO:0000313" key="16">
    <source>
        <dbReference type="EMBL" id="KAF7478781.1"/>
    </source>
</evidence>
<evidence type="ECO:0000313" key="19">
    <source>
        <dbReference type="Proteomes" id="UP000335636"/>
    </source>
</evidence>
<protein>
    <recommendedName>
        <fullName evidence="11">Ribonucleoside-diphosphate reductase subunit M2</fullName>
        <ecNumber evidence="3">1.17.4.1</ecNumber>
    </recommendedName>
    <alternativeName>
        <fullName evidence="12">Ribonucleotide reductase small chain</fullName>
    </alternativeName>
    <alternativeName>
        <fullName evidence="10">Ribonucleotide reductase small subunit</fullName>
    </alternativeName>
</protein>
<dbReference type="InterPro" id="IPR012348">
    <property type="entry name" value="RNR-like"/>
</dbReference>
<evidence type="ECO:0000256" key="5">
    <source>
        <dbReference type="ARBA" id="ARBA00022553"/>
    </source>
</evidence>
<evidence type="ECO:0000256" key="8">
    <source>
        <dbReference type="ARBA" id="ARBA00023004"/>
    </source>
</evidence>
<dbReference type="EMBL" id="CABDUW010001488">
    <property type="protein sequence ID" value="VTJ82019.1"/>
    <property type="molecule type" value="Genomic_DNA"/>
</dbReference>
<reference evidence="17 19" key="1">
    <citation type="submission" date="2019-04" db="EMBL/GenBank/DDBJ databases">
        <authorList>
            <person name="Alioto T."/>
            <person name="Alioto T."/>
        </authorList>
    </citation>
    <scope>NUCLEOTIDE SEQUENCE [LARGE SCALE GENOMIC DNA]</scope>
</reference>
<dbReference type="InterPro" id="IPR000358">
    <property type="entry name" value="RNR_small_fam"/>
</dbReference>
<keyword evidence="19" id="KW-1185">Reference proteome</keyword>
<evidence type="ECO:0000256" key="1">
    <source>
        <dbReference type="ARBA" id="ARBA00001962"/>
    </source>
</evidence>
<keyword evidence="4" id="KW-0963">Cytoplasm</keyword>
<dbReference type="PANTHER" id="PTHR23409:SF20">
    <property type="entry name" value="RIBONUCLEOSIDE-DIPHOSPHATE REDUCTASE SUBUNIT M2"/>
    <property type="match status" value="1"/>
</dbReference>
<accession>A0A5E4CLN3</accession>
<evidence type="ECO:0000256" key="11">
    <source>
        <dbReference type="ARBA" id="ARBA00040401"/>
    </source>
</evidence>
<reference evidence="16" key="2">
    <citation type="submission" date="2020-08" db="EMBL/GenBank/DDBJ databases">
        <authorList>
            <person name="Shumante A."/>
            <person name="Zimin A.V."/>
            <person name="Puiu D."/>
            <person name="Salzberg S.L."/>
        </authorList>
    </citation>
    <scope>NUCLEOTIDE SEQUENCE</scope>
    <source>
        <strain evidence="16">WC2-LM</strain>
        <tissue evidence="16">Liver</tissue>
    </source>
</reference>
<dbReference type="Gene3D" id="1.10.620.20">
    <property type="entry name" value="Ribonucleotide Reductase, subunit A"/>
    <property type="match status" value="1"/>
</dbReference>
<feature type="region of interest" description="Disordered" evidence="15">
    <location>
        <begin position="73"/>
        <end position="105"/>
    </location>
</feature>
<comment type="subcellular location">
    <subcellularLocation>
        <location evidence="2">Cytoplasm</location>
    </subcellularLocation>
</comment>
<evidence type="ECO:0000313" key="17">
    <source>
        <dbReference type="EMBL" id="VTJ82019.1"/>
    </source>
</evidence>
<evidence type="ECO:0000256" key="13">
    <source>
        <dbReference type="ARBA" id="ARBA00045635"/>
    </source>
</evidence>
<keyword evidence="8" id="KW-0408">Iron</keyword>
<evidence type="ECO:0000256" key="4">
    <source>
        <dbReference type="ARBA" id="ARBA00022490"/>
    </source>
</evidence>
<dbReference type="AlphaFoldDB" id="A0A5E4CLN3"/>
<evidence type="ECO:0000256" key="9">
    <source>
        <dbReference type="ARBA" id="ARBA00023116"/>
    </source>
</evidence>
<evidence type="ECO:0000256" key="12">
    <source>
        <dbReference type="ARBA" id="ARBA00042512"/>
    </source>
</evidence>
<dbReference type="GO" id="GO:0004748">
    <property type="term" value="F:ribonucleoside-diphosphate reductase activity, thioredoxin disulfide as acceptor"/>
    <property type="evidence" value="ECO:0007669"/>
    <property type="project" value="UniProtKB-EC"/>
</dbReference>
<dbReference type="Proteomes" id="UP000662637">
    <property type="component" value="Unassembled WGS sequence"/>
</dbReference>
<organism evidence="17 19">
    <name type="scientific">Marmota monax</name>
    <name type="common">Woodchuck</name>
    <dbReference type="NCBI Taxonomy" id="9995"/>
    <lineage>
        <taxon>Eukaryota</taxon>
        <taxon>Metazoa</taxon>
        <taxon>Chordata</taxon>
        <taxon>Craniata</taxon>
        <taxon>Vertebrata</taxon>
        <taxon>Euteleostomi</taxon>
        <taxon>Mammalia</taxon>
        <taxon>Eutheria</taxon>
        <taxon>Euarchontoglires</taxon>
        <taxon>Glires</taxon>
        <taxon>Rodentia</taxon>
        <taxon>Sciuromorpha</taxon>
        <taxon>Sciuridae</taxon>
        <taxon>Xerinae</taxon>
        <taxon>Marmotini</taxon>
        <taxon>Marmota</taxon>
    </lineage>
</organism>
<keyword evidence="5" id="KW-0597">Phosphoprotein</keyword>
<sequence>MSEYLLHLHQSNAVRVEQELLTEALPMKLIGMNCTWMKQFIEFVADRLMLELDFKKVFRVENPFVFMENGSSEGKTNFFESGRVSEDGSDVESTENSFTLGADSK</sequence>
<comment type="subunit">
    <text evidence="14">Heterodimer of a large and a small subunit. Interacts (via Cy motif and when phosphorylated at Thr-33) with CCNF; the interaction occurs exclusively in G2 and early M.</text>
</comment>
<keyword evidence="7" id="KW-0560">Oxidoreductase</keyword>
<dbReference type="SUPFAM" id="SSF47240">
    <property type="entry name" value="Ferritin-like"/>
    <property type="match status" value="1"/>
</dbReference>
<evidence type="ECO:0000256" key="3">
    <source>
        <dbReference type="ARBA" id="ARBA00012274"/>
    </source>
</evidence>
<dbReference type="PANTHER" id="PTHR23409">
    <property type="entry name" value="RIBONUCLEOSIDE-DIPHOSPHATE REDUCTASE SMALL CHAIN"/>
    <property type="match status" value="1"/>
</dbReference>
<dbReference type="GO" id="GO:0046872">
    <property type="term" value="F:metal ion binding"/>
    <property type="evidence" value="ECO:0007669"/>
    <property type="project" value="UniProtKB-KW"/>
</dbReference>
<evidence type="ECO:0000256" key="6">
    <source>
        <dbReference type="ARBA" id="ARBA00022723"/>
    </source>
</evidence>
<keyword evidence="6" id="KW-0479">Metal-binding</keyword>
<evidence type="ECO:0000256" key="7">
    <source>
        <dbReference type="ARBA" id="ARBA00023002"/>
    </source>
</evidence>
<evidence type="ECO:0000256" key="15">
    <source>
        <dbReference type="SAM" id="MobiDB-lite"/>
    </source>
</evidence>
<dbReference type="Proteomes" id="UP000335636">
    <property type="component" value="Unassembled WGS sequence"/>
</dbReference>
<dbReference type="EC" id="1.17.4.1" evidence="3"/>
<dbReference type="GO" id="GO:0009263">
    <property type="term" value="P:deoxyribonucleotide biosynthetic process"/>
    <property type="evidence" value="ECO:0007669"/>
    <property type="project" value="UniProtKB-KW"/>
</dbReference>
<name>A0A5E4CLN3_MARMO</name>
<dbReference type="Pfam" id="PF00268">
    <property type="entry name" value="Ribonuc_red_sm"/>
    <property type="match status" value="1"/>
</dbReference>
<evidence type="ECO:0000313" key="18">
    <source>
        <dbReference type="EMBL" id="VTJ89465.1"/>
    </source>
</evidence>
<comment type="cofactor">
    <cofactor evidence="1">
        <name>Fe cation</name>
        <dbReference type="ChEBI" id="CHEBI:24875"/>
    </cofactor>
</comment>
<evidence type="ECO:0000256" key="14">
    <source>
        <dbReference type="ARBA" id="ARBA00047043"/>
    </source>
</evidence>
<proteinExistence type="predicted"/>
<dbReference type="EMBL" id="CABDUW010003580">
    <property type="protein sequence ID" value="VTJ89465.1"/>
    <property type="molecule type" value="Genomic_DNA"/>
</dbReference>
<comment type="function">
    <text evidence="13">Provides the precursors necessary for DNA synthesis. Catalyzes the biosynthesis of deoxyribonucleotides from the corresponding ribonucleotides. Inhibits Wnt signaling.</text>
</comment>
<dbReference type="GO" id="GO:0005829">
    <property type="term" value="C:cytosol"/>
    <property type="evidence" value="ECO:0007669"/>
    <property type="project" value="TreeGrafter"/>
</dbReference>
<dbReference type="InterPro" id="IPR009078">
    <property type="entry name" value="Ferritin-like_SF"/>
</dbReference>
<dbReference type="EMBL" id="WJEC01001450">
    <property type="protein sequence ID" value="KAF7478781.1"/>
    <property type="molecule type" value="Genomic_DNA"/>
</dbReference>
<keyword evidence="9" id="KW-0215">Deoxyribonucleotide synthesis</keyword>
<evidence type="ECO:0000256" key="2">
    <source>
        <dbReference type="ARBA" id="ARBA00004496"/>
    </source>
</evidence>